<dbReference type="EMBL" id="PJNE01000001">
    <property type="protein sequence ID" value="PKW27178.1"/>
    <property type="molecule type" value="Genomic_DNA"/>
</dbReference>
<dbReference type="Gene3D" id="3.40.50.2000">
    <property type="entry name" value="Glycogen Phosphorylase B"/>
    <property type="match status" value="2"/>
</dbReference>
<comment type="caution">
    <text evidence="5">The sequence shown here is derived from an EMBL/GenBank/DDBJ whole genome shotgun (WGS) entry which is preliminary data.</text>
</comment>
<comment type="pathway">
    <text evidence="1">Cell wall biogenesis; cell wall polysaccharide biosynthesis.</text>
</comment>
<dbReference type="Pfam" id="PF13641">
    <property type="entry name" value="Glyco_tranf_2_3"/>
    <property type="match status" value="1"/>
</dbReference>
<dbReference type="GO" id="GO:0016757">
    <property type="term" value="F:glycosyltransferase activity"/>
    <property type="evidence" value="ECO:0007669"/>
    <property type="project" value="UniProtKB-KW"/>
</dbReference>
<keyword evidence="4 5" id="KW-0808">Transferase</keyword>
<evidence type="ECO:0000256" key="2">
    <source>
        <dbReference type="ARBA" id="ARBA00006739"/>
    </source>
</evidence>
<dbReference type="InterPro" id="IPR029044">
    <property type="entry name" value="Nucleotide-diphossugar_trans"/>
</dbReference>
<organism evidence="5 6">
    <name type="scientific">Phycicoccus duodecadis</name>
    <dbReference type="NCBI Taxonomy" id="173053"/>
    <lineage>
        <taxon>Bacteria</taxon>
        <taxon>Bacillati</taxon>
        <taxon>Actinomycetota</taxon>
        <taxon>Actinomycetes</taxon>
        <taxon>Micrococcales</taxon>
        <taxon>Intrasporangiaceae</taxon>
        <taxon>Phycicoccus</taxon>
    </lineage>
</organism>
<sequence>MSVAVVVVGFGDEPVLAACLEAVRAQLGRGDEVVLVDHGVTRLPDVTGVRVLTMPNGGFGAGCAAGAAATAAEVLVFVNSDAVLRPGALAALAARVADPAVGLAGGLVLLPEEADRPDTVNSAGLPVHLSGLSWCDGYGERLGPAHLRPRRLASVAGALFACRREVWDLLGGMDASYFMYHEDTDLSLRTHLAGLDVVYVPEAVATHAYEFSRNPRKMFHLERNRLLTVIGDYPTHLLVRTLPVLLVLEPLYLVVAVRDGWAREKLRAWGWLLGHAGSVRARRRRVQAAVHAPHALDALVTPSITQTQLDSPGAIGALNGLLRLYWRGARPRATVGGIVPAASGRPDVVVLRTNPKDSSLPRLLTILTTQLRTTALVWDRKGDYRCPVVSPRLTLQRSTRPGEYYRLSTVVKVALLQPWFLWNTLRARPRVVHAMDLDTGIAGLIGARLLRVPFVYQCLDPYAASLPVGWPNGIARVLERIEDAVITAADLFLITDLLRLPQHPGAKPRGIVELPNIPLGGAAPQPFSDDGLIVGYIGSLVPHRSLDVIVDTVGSMAAEGISLVLGGFGPLEEDLRRRAARYPNVTFLGWVDDDVLMSTMSRFDVFVQIEDPDHPAYRWVSPNKVFESMALGRPIVVAEGTLSAQRVVKSRHGVTVSYGARDDLQRVLRDLLHNHDRLRTLGASGRQAFVDEWSPATVCSVVMAAYPVSGAHSSIPDHDLGSAQ</sequence>
<dbReference type="Pfam" id="PF13692">
    <property type="entry name" value="Glyco_trans_1_4"/>
    <property type="match status" value="1"/>
</dbReference>
<dbReference type="AlphaFoldDB" id="A0A2N3YK65"/>
<comment type="similarity">
    <text evidence="2">Belongs to the glycosyltransferase 2 family.</text>
</comment>
<dbReference type="SUPFAM" id="SSF53756">
    <property type="entry name" value="UDP-Glycosyltransferase/glycogen phosphorylase"/>
    <property type="match status" value="1"/>
</dbReference>
<dbReference type="OrthoDB" id="9771846at2"/>
<evidence type="ECO:0000313" key="6">
    <source>
        <dbReference type="Proteomes" id="UP000233781"/>
    </source>
</evidence>
<protein>
    <submittedName>
        <fullName evidence="5">GT2 family glycosyltransferase</fullName>
    </submittedName>
</protein>
<evidence type="ECO:0000313" key="5">
    <source>
        <dbReference type="EMBL" id="PKW27178.1"/>
    </source>
</evidence>
<evidence type="ECO:0000256" key="1">
    <source>
        <dbReference type="ARBA" id="ARBA00004776"/>
    </source>
</evidence>
<evidence type="ECO:0000256" key="3">
    <source>
        <dbReference type="ARBA" id="ARBA00022676"/>
    </source>
</evidence>
<reference evidence="5 6" key="1">
    <citation type="submission" date="2017-12" db="EMBL/GenBank/DDBJ databases">
        <title>Sequencing the genomes of 1000 Actinobacteria strains.</title>
        <authorList>
            <person name="Klenk H.-P."/>
        </authorList>
    </citation>
    <scope>NUCLEOTIDE SEQUENCE [LARGE SCALE GENOMIC DNA]</scope>
    <source>
        <strain evidence="5 6">DSM 12806</strain>
    </source>
</reference>
<dbReference type="PANTHER" id="PTHR43179">
    <property type="entry name" value="RHAMNOSYLTRANSFERASE WBBL"/>
    <property type="match status" value="1"/>
</dbReference>
<dbReference type="SUPFAM" id="SSF53448">
    <property type="entry name" value="Nucleotide-diphospho-sugar transferases"/>
    <property type="match status" value="1"/>
</dbReference>
<evidence type="ECO:0000256" key="4">
    <source>
        <dbReference type="ARBA" id="ARBA00022679"/>
    </source>
</evidence>
<dbReference type="Proteomes" id="UP000233781">
    <property type="component" value="Unassembled WGS sequence"/>
</dbReference>
<keyword evidence="6" id="KW-1185">Reference proteome</keyword>
<dbReference type="PANTHER" id="PTHR43179:SF12">
    <property type="entry name" value="GALACTOFURANOSYLTRANSFERASE GLFT2"/>
    <property type="match status" value="1"/>
</dbReference>
<name>A0A2N3YK65_9MICO</name>
<keyword evidence="3" id="KW-0328">Glycosyltransferase</keyword>
<dbReference type="Gene3D" id="3.90.550.10">
    <property type="entry name" value="Spore Coat Polysaccharide Biosynthesis Protein SpsA, Chain A"/>
    <property type="match status" value="1"/>
</dbReference>
<proteinExistence type="inferred from homology"/>
<accession>A0A2N3YK65</accession>
<dbReference type="RefSeq" id="WP_101395641.1">
    <property type="nucleotide sequence ID" value="NZ_PJNE01000001.1"/>
</dbReference>
<gene>
    <name evidence="5" type="ORF">ATL31_2016</name>
</gene>